<name>A0ABD3MK74_9STRA</name>
<dbReference type="EMBL" id="JALLAZ020001772">
    <property type="protein sequence ID" value="KAL3764480.1"/>
    <property type="molecule type" value="Genomic_DNA"/>
</dbReference>
<dbReference type="Proteomes" id="UP001530315">
    <property type="component" value="Unassembled WGS sequence"/>
</dbReference>
<dbReference type="PANTHER" id="PTHR43042">
    <property type="entry name" value="SAM-DEPENDENT METHYLTRANSFERASE"/>
    <property type="match status" value="1"/>
</dbReference>
<evidence type="ECO:0000313" key="2">
    <source>
        <dbReference type="EMBL" id="KAL3764480.1"/>
    </source>
</evidence>
<gene>
    <name evidence="2" type="ORF">ACHAW5_002337</name>
</gene>
<reference evidence="2 3" key="1">
    <citation type="submission" date="2024-10" db="EMBL/GenBank/DDBJ databases">
        <title>Updated reference genomes for cyclostephanoid diatoms.</title>
        <authorList>
            <person name="Roberts W.R."/>
            <person name="Alverson A.J."/>
        </authorList>
    </citation>
    <scope>NUCLEOTIDE SEQUENCE [LARGE SCALE GENOMIC DNA]</scope>
    <source>
        <strain evidence="2 3">AJA276-08</strain>
    </source>
</reference>
<evidence type="ECO:0000313" key="3">
    <source>
        <dbReference type="Proteomes" id="UP001530315"/>
    </source>
</evidence>
<dbReference type="InterPro" id="IPR029063">
    <property type="entry name" value="SAM-dependent_MTases_sf"/>
</dbReference>
<proteinExistence type="predicted"/>
<accession>A0ABD3MK74</accession>
<dbReference type="AlphaFoldDB" id="A0ABD3MK74"/>
<feature type="region of interest" description="Disordered" evidence="1">
    <location>
        <begin position="248"/>
        <end position="343"/>
    </location>
</feature>
<protein>
    <submittedName>
        <fullName evidence="2">Uncharacterized protein</fullName>
    </submittedName>
</protein>
<dbReference type="PANTHER" id="PTHR43042:SF3">
    <property type="entry name" value="RIBOSOMAL RNA LARGE SUBUNIT METHYLTRANSFERASE YWBD-RELATED"/>
    <property type="match status" value="1"/>
</dbReference>
<feature type="compositionally biased region" description="Basic residues" evidence="1">
    <location>
        <begin position="67"/>
        <end position="76"/>
    </location>
</feature>
<feature type="region of interest" description="Disordered" evidence="1">
    <location>
        <begin position="1"/>
        <end position="39"/>
    </location>
</feature>
<feature type="compositionally biased region" description="Low complexity" evidence="1">
    <location>
        <begin position="272"/>
        <end position="284"/>
    </location>
</feature>
<feature type="region of interest" description="Disordered" evidence="1">
    <location>
        <begin position="60"/>
        <end position="84"/>
    </location>
</feature>
<comment type="caution">
    <text evidence="2">The sequence shown here is derived from an EMBL/GenBank/DDBJ whole genome shotgun (WGS) entry which is preliminary data.</text>
</comment>
<sequence length="500" mass="53474">MAENAGGATRGEGRRPRRGKRREEEEEESGKNVVVDRRPHVPSIAVANWLRPSTALPKARGEERKVLGRGRRRVGNRRFGAGPPYVRCDRTASDKSRRDAPTVAVIGNDGRLASRSGLIRSMRDQAVSGVETSDVSGARLEVMSRIRTGRAADPVTTVRLSFSDGASTCDSAVLVCQDRLRGAGVRGDASERSDSTDDLPASSRALRVHERCRALSTRATLGPVSVEGHARIADGVSNYAHRRDGSMFVGGGSSEGGEDCRALRRGPDIRDGSWTGTTSGCSCSNEEEGGSRRDKTDGVVIGDDVQRTAPLPSRRGTPRRLLPADPADRSTMGARRLTRRPAGGKAADFVPVVENVSVTSSILATPSPRASSLTRGSSGHGSPDICNEETRVLVLPRCAGAFSVAAATSGRAVSLDLDKKWLDRVRPQMESEWNHGVGRGRHDIIYGDCFDWLARLARRNGLAVDVVTFLRPLPSTSVEKKSGALKVTLGRASDSRSAAA</sequence>
<feature type="compositionally biased region" description="Basic and acidic residues" evidence="1">
    <location>
        <begin position="258"/>
        <end position="271"/>
    </location>
</feature>
<feature type="region of interest" description="Disordered" evidence="1">
    <location>
        <begin position="184"/>
        <end position="203"/>
    </location>
</feature>
<organism evidence="2 3">
    <name type="scientific">Stephanodiscus triporus</name>
    <dbReference type="NCBI Taxonomy" id="2934178"/>
    <lineage>
        <taxon>Eukaryota</taxon>
        <taxon>Sar</taxon>
        <taxon>Stramenopiles</taxon>
        <taxon>Ochrophyta</taxon>
        <taxon>Bacillariophyta</taxon>
        <taxon>Coscinodiscophyceae</taxon>
        <taxon>Thalassiosirophycidae</taxon>
        <taxon>Stephanodiscales</taxon>
        <taxon>Stephanodiscaceae</taxon>
        <taxon>Stephanodiscus</taxon>
    </lineage>
</organism>
<evidence type="ECO:0000256" key="1">
    <source>
        <dbReference type="SAM" id="MobiDB-lite"/>
    </source>
</evidence>
<keyword evidence="3" id="KW-1185">Reference proteome</keyword>
<dbReference type="Gene3D" id="3.40.50.150">
    <property type="entry name" value="Vaccinia Virus protein VP39"/>
    <property type="match status" value="1"/>
</dbReference>